<proteinExistence type="predicted"/>
<gene>
    <name evidence="1" type="ORF">BKP35_09305</name>
</gene>
<name>A0A1S2LJQ5_9BACI</name>
<dbReference type="EMBL" id="MLQQ01000018">
    <property type="protein sequence ID" value="OIJ12769.1"/>
    <property type="molecule type" value="Genomic_DNA"/>
</dbReference>
<dbReference type="InterPro" id="IPR019076">
    <property type="entry name" value="Spore_lipoprot_YhcN/YlaJ-like"/>
</dbReference>
<sequence>MKRGVLLSIGLLIIIFYINGCGIMNYRATDPGLENDAGAHFRAHDNRGEGFGLWNQQRDRQNPIANMVTRDERPGRGMNGIVDRTPNEMNRRISRFEAEIRDRSTNPNLKGLTQQGAVYDKNMTEQITQQLLSIDTVRDARVIHYQNQLLIAVDSEAQDTHALKQEVEQYVQNKFPHKEPIVITDRRAVDRVRYLNDGFRSGRRNEDYDVQLREFVDEVNEDVLERNVR</sequence>
<evidence type="ECO:0000313" key="2">
    <source>
        <dbReference type="Proteomes" id="UP000180098"/>
    </source>
</evidence>
<dbReference type="OrthoDB" id="9838704at2"/>
<dbReference type="Pfam" id="PF09580">
    <property type="entry name" value="Spore_YhcN_YlaJ"/>
    <property type="match status" value="1"/>
</dbReference>
<comment type="caution">
    <text evidence="1">The sequence shown here is derived from an EMBL/GenBank/DDBJ whole genome shotgun (WGS) entry which is preliminary data.</text>
</comment>
<dbReference type="RefSeq" id="WP_071313076.1">
    <property type="nucleotide sequence ID" value="NZ_MLQQ01000018.1"/>
</dbReference>
<protein>
    <recommendedName>
        <fullName evidence="3">Sporulation protein</fullName>
    </recommendedName>
</protein>
<evidence type="ECO:0008006" key="3">
    <source>
        <dbReference type="Google" id="ProtNLM"/>
    </source>
</evidence>
<dbReference type="Proteomes" id="UP000180098">
    <property type="component" value="Unassembled WGS sequence"/>
</dbReference>
<reference evidence="1 2" key="1">
    <citation type="submission" date="2016-10" db="EMBL/GenBank/DDBJ databases">
        <title>Draft genome sequences of four alkaliphilic bacteria belonging to the Anaerobacillus genus.</title>
        <authorList>
            <person name="Bassil N.M."/>
            <person name="Lloyd J.R."/>
        </authorList>
    </citation>
    <scope>NUCLEOTIDE SEQUENCE [LARGE SCALE GENOMIC DNA]</scope>
    <source>
        <strain evidence="1 2">DSM 15340</strain>
    </source>
</reference>
<evidence type="ECO:0000313" key="1">
    <source>
        <dbReference type="EMBL" id="OIJ12769.1"/>
    </source>
</evidence>
<organism evidence="1 2">
    <name type="scientific">Anaerobacillus arseniciselenatis</name>
    <dbReference type="NCBI Taxonomy" id="85682"/>
    <lineage>
        <taxon>Bacteria</taxon>
        <taxon>Bacillati</taxon>
        <taxon>Bacillota</taxon>
        <taxon>Bacilli</taxon>
        <taxon>Bacillales</taxon>
        <taxon>Bacillaceae</taxon>
        <taxon>Anaerobacillus</taxon>
    </lineage>
</organism>
<dbReference type="AlphaFoldDB" id="A0A1S2LJQ5"/>
<accession>A0A1S2LJQ5</accession>
<keyword evidence="2" id="KW-1185">Reference proteome</keyword>